<reference evidence="4 5" key="1">
    <citation type="submission" date="2019-12" db="EMBL/GenBank/DDBJ databases">
        <authorList>
            <person name="Alioto T."/>
            <person name="Alioto T."/>
            <person name="Gomez Garrido J."/>
        </authorList>
    </citation>
    <scope>NUCLEOTIDE SEQUENCE [LARGE SCALE GENOMIC DNA]</scope>
</reference>
<dbReference type="InterPro" id="IPR000873">
    <property type="entry name" value="AMP-dep_synth/lig_dom"/>
</dbReference>
<dbReference type="SUPFAM" id="SSF56801">
    <property type="entry name" value="Acetyl-CoA synthetase-like"/>
    <property type="match status" value="1"/>
</dbReference>
<evidence type="ECO:0000313" key="5">
    <source>
        <dbReference type="Proteomes" id="UP000594638"/>
    </source>
</evidence>
<dbReference type="PANTHER" id="PTHR43859">
    <property type="entry name" value="ACYL-ACTIVATING ENZYME"/>
    <property type="match status" value="1"/>
</dbReference>
<dbReference type="AlphaFoldDB" id="A0A8S0QZ84"/>
<dbReference type="EMBL" id="CACTIH010002030">
    <property type="protein sequence ID" value="CAA2971915.1"/>
    <property type="molecule type" value="Genomic_DNA"/>
</dbReference>
<proteinExistence type="inferred from homology"/>
<comment type="caution">
    <text evidence="4">The sequence shown here is derived from an EMBL/GenBank/DDBJ whole genome shotgun (WGS) entry which is preliminary data.</text>
</comment>
<evidence type="ECO:0000256" key="1">
    <source>
        <dbReference type="ARBA" id="ARBA00006432"/>
    </source>
</evidence>
<dbReference type="GO" id="GO:0016874">
    <property type="term" value="F:ligase activity"/>
    <property type="evidence" value="ECO:0007669"/>
    <property type="project" value="UniProtKB-KW"/>
</dbReference>
<dbReference type="Gene3D" id="3.40.50.12780">
    <property type="entry name" value="N-terminal domain of ligase-like"/>
    <property type="match status" value="1"/>
</dbReference>
<protein>
    <submittedName>
        <fullName evidence="4">Probable acyl-activating enzyme 1, peroxisomal</fullName>
    </submittedName>
</protein>
<evidence type="ECO:0000256" key="2">
    <source>
        <dbReference type="ARBA" id="ARBA00022598"/>
    </source>
</evidence>
<dbReference type="Pfam" id="PF00501">
    <property type="entry name" value="AMP-binding"/>
    <property type="match status" value="1"/>
</dbReference>
<accession>A0A8S0QZ84</accession>
<dbReference type="InterPro" id="IPR042099">
    <property type="entry name" value="ANL_N_sf"/>
</dbReference>
<keyword evidence="2" id="KW-0436">Ligase</keyword>
<evidence type="ECO:0000259" key="3">
    <source>
        <dbReference type="Pfam" id="PF00501"/>
    </source>
</evidence>
<dbReference type="OrthoDB" id="1742721at2759"/>
<dbReference type="Gramene" id="OE9A044150T1">
    <property type="protein sequence ID" value="OE9A044150C1"/>
    <property type="gene ID" value="OE9A044150"/>
</dbReference>
<dbReference type="Proteomes" id="UP000594638">
    <property type="component" value="Unassembled WGS sequence"/>
</dbReference>
<comment type="similarity">
    <text evidence="1">Belongs to the ATP-dependent AMP-binding enzyme family.</text>
</comment>
<keyword evidence="5" id="KW-1185">Reference proteome</keyword>
<gene>
    <name evidence="4" type="ORF">OLEA9_A044150</name>
</gene>
<dbReference type="PANTHER" id="PTHR43859:SF5">
    <property type="entry name" value="ISOVALERATE--COA LIGASE AAE2"/>
    <property type="match status" value="1"/>
</dbReference>
<organism evidence="4 5">
    <name type="scientific">Olea europaea subsp. europaea</name>
    <dbReference type="NCBI Taxonomy" id="158383"/>
    <lineage>
        <taxon>Eukaryota</taxon>
        <taxon>Viridiplantae</taxon>
        <taxon>Streptophyta</taxon>
        <taxon>Embryophyta</taxon>
        <taxon>Tracheophyta</taxon>
        <taxon>Spermatophyta</taxon>
        <taxon>Magnoliopsida</taxon>
        <taxon>eudicotyledons</taxon>
        <taxon>Gunneridae</taxon>
        <taxon>Pentapetalae</taxon>
        <taxon>asterids</taxon>
        <taxon>lamiids</taxon>
        <taxon>Lamiales</taxon>
        <taxon>Oleaceae</taxon>
        <taxon>Oleeae</taxon>
        <taxon>Olea</taxon>
    </lineage>
</organism>
<feature type="domain" description="AMP-dependent synthetase/ligase" evidence="3">
    <location>
        <begin position="28"/>
        <end position="115"/>
    </location>
</feature>
<sequence length="123" mass="13419">MTKFPLTSETPDYIDQYFISNDGELRAQVASLTANIPAMQELHFGVPTAGAVLCTLNTRHASAMISVLLQHSDAKIIFVDYQLLHIAQGALDILAGKNMKSPILVLISEFDNLSPANATSERF</sequence>
<name>A0A8S0QZ84_OLEEU</name>
<evidence type="ECO:0000313" key="4">
    <source>
        <dbReference type="EMBL" id="CAA2971915.1"/>
    </source>
</evidence>